<dbReference type="eggNOG" id="COG3240">
    <property type="taxonomic scope" value="Bacteria"/>
</dbReference>
<dbReference type="Pfam" id="PF00657">
    <property type="entry name" value="Lipase_GDSL"/>
    <property type="match status" value="1"/>
</dbReference>
<name>A0A0W0YLQ6_9GAMM</name>
<evidence type="ECO:0000313" key="2">
    <source>
        <dbReference type="EMBL" id="KTD57810.1"/>
    </source>
</evidence>
<dbReference type="PANTHER" id="PTHR45642:SF139">
    <property type="entry name" value="SGNH HYDROLASE-TYPE ESTERASE DOMAIN-CONTAINING PROTEIN"/>
    <property type="match status" value="1"/>
</dbReference>
<dbReference type="Proteomes" id="UP000054600">
    <property type="component" value="Unassembled WGS sequence"/>
</dbReference>
<dbReference type="EMBL" id="LNYW01000063">
    <property type="protein sequence ID" value="KTD57810.1"/>
    <property type="molecule type" value="Genomic_DNA"/>
</dbReference>
<dbReference type="Gene3D" id="3.40.50.1110">
    <property type="entry name" value="SGNH hydrolase"/>
    <property type="match status" value="1"/>
</dbReference>
<keyword evidence="3" id="KW-1185">Reference proteome</keyword>
<dbReference type="InterPro" id="IPR001087">
    <property type="entry name" value="GDSL"/>
</dbReference>
<dbReference type="InterPro" id="IPR036514">
    <property type="entry name" value="SGNH_hydro_sf"/>
</dbReference>
<protein>
    <submittedName>
        <fullName evidence="2">Putative thermolabile hemolysin</fullName>
    </submittedName>
</protein>
<dbReference type="PANTHER" id="PTHR45642">
    <property type="entry name" value="GDSL ESTERASE/LIPASE EXL3"/>
    <property type="match status" value="1"/>
</dbReference>
<dbReference type="PATRIC" id="fig|1122169.6.peg.2578"/>
<organism evidence="2 3">
    <name type="scientific">Legionella shakespearei DSM 23087</name>
    <dbReference type="NCBI Taxonomy" id="1122169"/>
    <lineage>
        <taxon>Bacteria</taxon>
        <taxon>Pseudomonadati</taxon>
        <taxon>Pseudomonadota</taxon>
        <taxon>Gammaproteobacteria</taxon>
        <taxon>Legionellales</taxon>
        <taxon>Legionellaceae</taxon>
        <taxon>Legionella</taxon>
    </lineage>
</organism>
<dbReference type="GO" id="GO:0016788">
    <property type="term" value="F:hydrolase activity, acting on ester bonds"/>
    <property type="evidence" value="ECO:0007669"/>
    <property type="project" value="InterPro"/>
</dbReference>
<accession>A0A0W0YLQ6</accession>
<dbReference type="OrthoDB" id="5659842at2"/>
<evidence type="ECO:0000313" key="3">
    <source>
        <dbReference type="Proteomes" id="UP000054600"/>
    </source>
</evidence>
<keyword evidence="1" id="KW-0732">Signal</keyword>
<dbReference type="RefSeq" id="WP_018577333.1">
    <property type="nucleotide sequence ID" value="NZ_KB892400.1"/>
</dbReference>
<dbReference type="CDD" id="cd01846">
    <property type="entry name" value="fatty_acyltransferase_like"/>
    <property type="match status" value="1"/>
</dbReference>
<dbReference type="SUPFAM" id="SSF52266">
    <property type="entry name" value="SGNH hydrolase"/>
    <property type="match status" value="1"/>
</dbReference>
<sequence>MTKQKKISHIIMMGDSLSDRGTSDKTYVFGCIPMRWLAGLTNTSPRGRFTNGYVWADVIASFFANDFMIAQLKRKYNYSNDDIADAIVNKEKRILDQIMYDYNLNNDLFVKYEGHDFIRSYDQGGLSSYDYSWSLSSSITRFISRIILPTLKTMRDRILAYDKKNKLSDARKRETLIIEWSGANDLITVNAKPSIDEVNKAVKERVKNVEILLKHGYRNFVWFNLPDLSLTPRFQNMAGAKGDEARNNAHDCIEYFNQELANACEKLKVMYPHCNFDLFDINSVFVDAYQHPEKYGLDSAKLKKAYTTSDDFQMLPNGTSPAKGYAFWDDIHPTANVHAVLANKFYEKYNIEYKFTEPGIKEETCDISKADLEKAFRVRYEMKLAKEKSKFFGSREKPGIDYKNSCLEDLLKYALYGHAKIAHEVLVDLQWIDEADNAKLNIPILKKTIDTVRTEHDNPPILAKAQLS</sequence>
<dbReference type="AlphaFoldDB" id="A0A0W0YLQ6"/>
<comment type="caution">
    <text evidence="2">The sequence shown here is derived from an EMBL/GenBank/DDBJ whole genome shotgun (WGS) entry which is preliminary data.</text>
</comment>
<evidence type="ECO:0000256" key="1">
    <source>
        <dbReference type="ARBA" id="ARBA00022729"/>
    </source>
</evidence>
<dbReference type="InterPro" id="IPR050592">
    <property type="entry name" value="GDSL_lipolytic_enzyme"/>
</dbReference>
<gene>
    <name evidence="2" type="ORF">Lsha_2244</name>
</gene>
<dbReference type="STRING" id="1122169.Lsha_2244"/>
<reference evidence="2 3" key="1">
    <citation type="submission" date="2015-11" db="EMBL/GenBank/DDBJ databases">
        <title>Genomic analysis of 38 Legionella species identifies large and diverse effector repertoires.</title>
        <authorList>
            <person name="Burstein D."/>
            <person name="Amaro F."/>
            <person name="Zusman T."/>
            <person name="Lifshitz Z."/>
            <person name="Cohen O."/>
            <person name="Gilbert J.A."/>
            <person name="Pupko T."/>
            <person name="Shuman H.A."/>
            <person name="Segal G."/>
        </authorList>
    </citation>
    <scope>NUCLEOTIDE SEQUENCE [LARGE SCALE GENOMIC DNA]</scope>
    <source>
        <strain evidence="2 3">ATCC 49655</strain>
    </source>
</reference>
<proteinExistence type="predicted"/>